<reference evidence="2 3" key="1">
    <citation type="submission" date="2015-09" db="EMBL/GenBank/DDBJ databases">
        <authorList>
            <consortium name="Pathogen Informatics"/>
        </authorList>
    </citation>
    <scope>NUCLEOTIDE SEQUENCE [LARGE SCALE GENOMIC DNA]</scope>
    <source>
        <strain evidence="2 3">2789STDY5834855</strain>
    </source>
</reference>
<evidence type="ECO:0000256" key="1">
    <source>
        <dbReference type="SAM" id="Phobius"/>
    </source>
</evidence>
<dbReference type="OrthoDB" id="1937188at2"/>
<sequence>MAYVLPKEISSSVKLTKNLYVFDLVFMGIFMCVVWILNFLVYPPLRTFYYIFMAIMGLYFRSNSSINPKRRKYQSIYYALVRNRKAYIRE</sequence>
<dbReference type="InterPro" id="IPR020275">
    <property type="entry name" value="DUF5592"/>
</dbReference>
<feature type="transmembrane region" description="Helical" evidence="1">
    <location>
        <begin position="20"/>
        <end position="41"/>
    </location>
</feature>
<evidence type="ECO:0000313" key="2">
    <source>
        <dbReference type="EMBL" id="CUO39909.1"/>
    </source>
</evidence>
<gene>
    <name evidence="2" type="ORF">ERS852470_02229</name>
</gene>
<accession>A0A174ETS7</accession>
<organism evidence="2 3">
    <name type="scientific">Clostridium disporicum</name>
    <dbReference type="NCBI Taxonomy" id="84024"/>
    <lineage>
        <taxon>Bacteria</taxon>
        <taxon>Bacillati</taxon>
        <taxon>Bacillota</taxon>
        <taxon>Clostridia</taxon>
        <taxon>Eubacteriales</taxon>
        <taxon>Clostridiaceae</taxon>
        <taxon>Clostridium</taxon>
    </lineage>
</organism>
<dbReference type="EMBL" id="CYZV01000023">
    <property type="protein sequence ID" value="CUO39909.1"/>
    <property type="molecule type" value="Genomic_DNA"/>
</dbReference>
<dbReference type="Proteomes" id="UP000095558">
    <property type="component" value="Unassembled WGS sequence"/>
</dbReference>
<keyword evidence="1" id="KW-0472">Membrane</keyword>
<dbReference type="Pfam" id="PF17332">
    <property type="entry name" value="DUF5592"/>
    <property type="match status" value="1"/>
</dbReference>
<proteinExistence type="predicted"/>
<evidence type="ECO:0000313" key="3">
    <source>
        <dbReference type="Proteomes" id="UP000095558"/>
    </source>
</evidence>
<dbReference type="AlphaFoldDB" id="A0A174ETS7"/>
<dbReference type="RefSeq" id="WP_055276923.1">
    <property type="nucleotide sequence ID" value="NZ_CYZV01000023.1"/>
</dbReference>
<evidence type="ECO:0008006" key="4">
    <source>
        <dbReference type="Google" id="ProtNLM"/>
    </source>
</evidence>
<name>A0A174ETS7_9CLOT</name>
<protein>
    <recommendedName>
        <fullName evidence="4">TcpE family</fullName>
    </recommendedName>
</protein>
<keyword evidence="1" id="KW-1133">Transmembrane helix</keyword>
<keyword evidence="1" id="KW-0812">Transmembrane</keyword>
<feature type="transmembrane region" description="Helical" evidence="1">
    <location>
        <begin position="47"/>
        <end position="62"/>
    </location>
</feature>